<feature type="compositionally biased region" description="Basic residues" evidence="1">
    <location>
        <begin position="460"/>
        <end position="472"/>
    </location>
</feature>
<evidence type="ECO:0000313" key="2">
    <source>
        <dbReference type="EMBL" id="ABA47894.1"/>
    </source>
</evidence>
<feature type="compositionally biased region" description="Basic and acidic residues" evidence="1">
    <location>
        <begin position="505"/>
        <end position="538"/>
    </location>
</feature>
<accession>Q3JR47</accession>
<feature type="compositionally biased region" description="Basic and acidic residues" evidence="1">
    <location>
        <begin position="312"/>
        <end position="348"/>
    </location>
</feature>
<feature type="compositionally biased region" description="Low complexity" evidence="1">
    <location>
        <begin position="361"/>
        <end position="374"/>
    </location>
</feature>
<reference evidence="2 3" key="1">
    <citation type="submission" date="2005-09" db="EMBL/GenBank/DDBJ databases">
        <authorList>
            <person name="Woods D.E."/>
            <person name="Nierman W.C."/>
        </authorList>
    </citation>
    <scope>NUCLEOTIDE SEQUENCE [LARGE SCALE GENOMIC DNA]</scope>
    <source>
        <strain evidence="2 3">1710b</strain>
    </source>
</reference>
<feature type="compositionally biased region" description="Low complexity" evidence="1">
    <location>
        <begin position="449"/>
        <end position="459"/>
    </location>
</feature>
<evidence type="ECO:0000256" key="1">
    <source>
        <dbReference type="SAM" id="MobiDB-lite"/>
    </source>
</evidence>
<feature type="compositionally biased region" description="Basic and acidic residues" evidence="1">
    <location>
        <begin position="250"/>
        <end position="260"/>
    </location>
</feature>
<feature type="compositionally biased region" description="Basic and acidic residues" evidence="1">
    <location>
        <begin position="35"/>
        <end position="45"/>
    </location>
</feature>
<dbReference type="KEGG" id="bpm:BURPS1710b_2565"/>
<dbReference type="Proteomes" id="UP000002700">
    <property type="component" value="Chromosome I"/>
</dbReference>
<dbReference type="EnsemblBacteria" id="ABA47894">
    <property type="protein sequence ID" value="ABA47894"/>
    <property type="gene ID" value="BURPS1710b_2565"/>
</dbReference>
<feature type="compositionally biased region" description="Low complexity" evidence="1">
    <location>
        <begin position="484"/>
        <end position="494"/>
    </location>
</feature>
<proteinExistence type="predicted"/>
<feature type="compositionally biased region" description="Basic and acidic residues" evidence="1">
    <location>
        <begin position="280"/>
        <end position="303"/>
    </location>
</feature>
<feature type="compositionally biased region" description="Basic and acidic residues" evidence="1">
    <location>
        <begin position="377"/>
        <end position="389"/>
    </location>
</feature>
<feature type="region of interest" description="Disordered" evidence="1">
    <location>
        <begin position="216"/>
        <end position="538"/>
    </location>
</feature>
<evidence type="ECO:0000313" key="3">
    <source>
        <dbReference type="Proteomes" id="UP000002700"/>
    </source>
</evidence>
<protein>
    <submittedName>
        <fullName evidence="2">Uncharacterized protein</fullName>
    </submittedName>
</protein>
<dbReference type="EMBL" id="CP000124">
    <property type="protein sequence ID" value="ABA47894.1"/>
    <property type="molecule type" value="Genomic_DNA"/>
</dbReference>
<feature type="compositionally biased region" description="Polar residues" evidence="1">
    <location>
        <begin position="68"/>
        <end position="82"/>
    </location>
</feature>
<feature type="compositionally biased region" description="Basic residues" evidence="1">
    <location>
        <begin position="261"/>
        <end position="272"/>
    </location>
</feature>
<sequence>MNTVEHHESGPPNRSRTSTAAPAARGRTTPLSRPAAHDAAGDRRSASPPALAGARAFASPIEKDSELTRSTNTSIQAAQTRSCGEINPASGRRHRLSSSTTKYYRSFQQVRAPTIARSANANRPIRINHSPSLRTKRRQTVGGTASPIAPGGMPVPARMIVSRPRAAATHSLDASIHASNRIHRLRRHRDHRRNLRAFDPVSVRSEIPARARAVHRFDREGIRHRPENQRRRAARRPQADRVHDARRRRIERDRQALERARARHVPALRRAARAGTAVEVEPRDGPRAPERGHRGIQDADRGDQLLARARRRPVEPQPRRRRRDPDRRVAQRQDADEPVSRDAVRGEGGELSADSGRLRARQAADAASSAPRQAVRPVDRSDAPVRDPQRAPPRQQVRGAGELPLRDQRGRSDDAARRRQVAVVDAQVDRGDRDDDPAGNQARAAIVLTTRRAARGAAPYRRRARHAPRRTARGGAHDRPFDVAATAFAGAVAASPRQRGKPIAKKSESERESACVTREARVAAGIARRDKPPLPRPH</sequence>
<name>Q3JR47_BURP1</name>
<feature type="region of interest" description="Disordered" evidence="1">
    <location>
        <begin position="1"/>
        <end position="100"/>
    </location>
</feature>
<dbReference type="HOGENOM" id="CLU_505960_0_0_4"/>
<organism evidence="2 3">
    <name type="scientific">Burkholderia pseudomallei (strain 1710b)</name>
    <dbReference type="NCBI Taxonomy" id="320372"/>
    <lineage>
        <taxon>Bacteria</taxon>
        <taxon>Pseudomonadati</taxon>
        <taxon>Pseudomonadota</taxon>
        <taxon>Betaproteobacteria</taxon>
        <taxon>Burkholderiales</taxon>
        <taxon>Burkholderiaceae</taxon>
        <taxon>Burkholderia</taxon>
        <taxon>pseudomallei group</taxon>
    </lineage>
</organism>
<dbReference type="AlphaFoldDB" id="Q3JR47"/>
<feature type="region of interest" description="Disordered" evidence="1">
    <location>
        <begin position="134"/>
        <end position="155"/>
    </location>
</feature>
<gene>
    <name evidence="2" type="ordered locus">BURPS1710b_2565</name>
</gene>
<feature type="compositionally biased region" description="Basic and acidic residues" evidence="1">
    <location>
        <begin position="216"/>
        <end position="230"/>
    </location>
</feature>
<feature type="compositionally biased region" description="Basic and acidic residues" evidence="1">
    <location>
        <begin position="404"/>
        <end position="417"/>
    </location>
</feature>
<feature type="compositionally biased region" description="Low complexity" evidence="1">
    <location>
        <begin position="14"/>
        <end position="30"/>
    </location>
</feature>